<dbReference type="CDD" id="cd04277">
    <property type="entry name" value="ZnMc_serralysin_like"/>
    <property type="match status" value="1"/>
</dbReference>
<dbReference type="SUPFAM" id="SSF51120">
    <property type="entry name" value="beta-Roll"/>
    <property type="match status" value="3"/>
</dbReference>
<evidence type="ECO:0000313" key="8">
    <source>
        <dbReference type="Proteomes" id="UP000068382"/>
    </source>
</evidence>
<dbReference type="SMART" id="SM00235">
    <property type="entry name" value="ZnMc"/>
    <property type="match status" value="1"/>
</dbReference>
<dbReference type="Gene3D" id="2.150.10.10">
    <property type="entry name" value="Serralysin-like metalloprotease, C-terminal"/>
    <property type="match status" value="3"/>
</dbReference>
<protein>
    <submittedName>
        <fullName evidence="7">Serralysin</fullName>
        <ecNumber evidence="7">3.4.24.40</ecNumber>
    </submittedName>
</protein>
<dbReference type="InterPro" id="IPR013858">
    <property type="entry name" value="Peptidase_M10B_C"/>
</dbReference>
<reference evidence="7 8" key="1">
    <citation type="submission" date="2015-12" db="EMBL/GenBank/DDBJ databases">
        <title>Genome sequence of the marine Rhodobacteraceae strain O3.65, Candidatus Tritonibacter horizontis.</title>
        <authorList>
            <person name="Poehlein A."/>
            <person name="Giebel H.A."/>
            <person name="Voget S."/>
            <person name="Brinkhoff T."/>
        </authorList>
    </citation>
    <scope>NUCLEOTIDE SEQUENCE [LARGE SCALE GENOMIC DNA]</scope>
    <source>
        <strain evidence="7 8">O3.65</strain>
    </source>
</reference>
<keyword evidence="4" id="KW-0964">Secreted</keyword>
<keyword evidence="7" id="KW-0378">Hydrolase</keyword>
<dbReference type="InterPro" id="IPR024079">
    <property type="entry name" value="MetalloPept_cat_dom_sf"/>
</dbReference>
<comment type="caution">
    <text evidence="7">The sequence shown here is derived from an EMBL/GenBank/DDBJ whole genome shotgun (WGS) entry which is preliminary data.</text>
</comment>
<comment type="similarity">
    <text evidence="3">Belongs to the peptidase M10B family.</text>
</comment>
<dbReference type="SUPFAM" id="SSF55486">
    <property type="entry name" value="Metalloproteases ('zincins'), catalytic domain"/>
    <property type="match status" value="1"/>
</dbReference>
<comment type="subcellular location">
    <subcellularLocation>
        <location evidence="2">Secreted</location>
    </subcellularLocation>
</comment>
<dbReference type="InterPro" id="IPR001343">
    <property type="entry name" value="Hemolysn_Ca-bd"/>
</dbReference>
<accession>A0A132BXW4</accession>
<evidence type="ECO:0000256" key="2">
    <source>
        <dbReference type="ARBA" id="ARBA00004613"/>
    </source>
</evidence>
<dbReference type="GO" id="GO:0008270">
    <property type="term" value="F:zinc ion binding"/>
    <property type="evidence" value="ECO:0007669"/>
    <property type="project" value="InterPro"/>
</dbReference>
<evidence type="ECO:0000256" key="5">
    <source>
        <dbReference type="ARBA" id="ARBA00022737"/>
    </source>
</evidence>
<dbReference type="RefSeq" id="WP_068242405.1">
    <property type="nucleotide sequence ID" value="NZ_LPUY01000056.1"/>
</dbReference>
<dbReference type="PATRIC" id="fig|1768241.3.peg.1985"/>
<dbReference type="OrthoDB" id="733404at2"/>
<sequence length="483" mass="52016">MTIVSDYRALLAYETYYASRWNANESLGTGAIITYNFPDTFQLPNPNGDPYGADRYLAFGATQQYYARLAIQKYAAAAGLTFVEVEGRAMINLFGANDLDGYSGWAHYPWVLSTTADQGDLVMELSGGVGHNVSPGRFEFQVLLHEIGHAVGLEHPHDGDFTLDSAMDHQDYTVMSYTSGSSYSQSLKSLDIQALQHIYGKADYFDGWQIEAMPAGHVRVVATQGDDVILAPYHRSLMKGLGGEDSIVGQNQNDTLHGGNGDDTMTGGLGRDHLFGGLGSDVLYAGTSSSGYSGSERNWLHGGGGGDSLRGGGGQDVLYGDNGDDTLYGGSGRDRLLGGDKSDLLFGDFGSAGTGGYHRDKMYGENGADTLYGDGGNDLLNGGKGADALYGGRGRDVLFGGAGADRFVFTYADLDSVDVIKDFNRRKDVIDVSWFDFALDSIEDLTIETGRKHTVISFTASESDYDIRLADFTKTLTDDHFIF</sequence>
<proteinExistence type="inferred from homology"/>
<dbReference type="EC" id="3.4.24.40" evidence="7"/>
<dbReference type="InterPro" id="IPR050557">
    <property type="entry name" value="RTX_toxin/Mannuronan_C5-epim"/>
</dbReference>
<evidence type="ECO:0000256" key="1">
    <source>
        <dbReference type="ARBA" id="ARBA00001913"/>
    </source>
</evidence>
<dbReference type="GO" id="GO:0006508">
    <property type="term" value="P:proteolysis"/>
    <property type="evidence" value="ECO:0007669"/>
    <property type="project" value="InterPro"/>
</dbReference>
<dbReference type="EMBL" id="LPUY01000056">
    <property type="protein sequence ID" value="KUP93233.1"/>
    <property type="molecule type" value="Genomic_DNA"/>
</dbReference>
<feature type="domain" description="Peptidase metallopeptidase" evidence="6">
    <location>
        <begin position="31"/>
        <end position="201"/>
    </location>
</feature>
<comment type="cofactor">
    <cofactor evidence="1">
        <name>Ca(2+)</name>
        <dbReference type="ChEBI" id="CHEBI:29108"/>
    </cofactor>
</comment>
<organism evidence="7 8">
    <name type="scientific">Tritonibacter horizontis</name>
    <dbReference type="NCBI Taxonomy" id="1768241"/>
    <lineage>
        <taxon>Bacteria</taxon>
        <taxon>Pseudomonadati</taxon>
        <taxon>Pseudomonadota</taxon>
        <taxon>Alphaproteobacteria</taxon>
        <taxon>Rhodobacterales</taxon>
        <taxon>Paracoccaceae</taxon>
        <taxon>Tritonibacter</taxon>
    </lineage>
</organism>
<dbReference type="Gene3D" id="3.40.390.10">
    <property type="entry name" value="Collagenase (Catalytic Domain)"/>
    <property type="match status" value="1"/>
</dbReference>
<keyword evidence="8" id="KW-1185">Reference proteome</keyword>
<dbReference type="Proteomes" id="UP000068382">
    <property type="component" value="Unassembled WGS sequence"/>
</dbReference>
<dbReference type="PANTHER" id="PTHR38340">
    <property type="entry name" value="S-LAYER PROTEIN"/>
    <property type="match status" value="1"/>
</dbReference>
<dbReference type="PROSITE" id="PS00330">
    <property type="entry name" value="HEMOLYSIN_CALCIUM"/>
    <property type="match status" value="5"/>
</dbReference>
<name>A0A132BXW4_9RHOB</name>
<dbReference type="GO" id="GO:0008237">
    <property type="term" value="F:metallopeptidase activity"/>
    <property type="evidence" value="ECO:0007669"/>
    <property type="project" value="InterPro"/>
</dbReference>
<dbReference type="InterPro" id="IPR034033">
    <property type="entry name" value="Serralysin-like"/>
</dbReference>
<dbReference type="Pfam" id="PF00353">
    <property type="entry name" value="HemolysinCabind"/>
    <property type="match status" value="4"/>
</dbReference>
<dbReference type="PANTHER" id="PTHR38340:SF1">
    <property type="entry name" value="S-LAYER PROTEIN"/>
    <property type="match status" value="1"/>
</dbReference>
<dbReference type="InterPro" id="IPR011049">
    <property type="entry name" value="Serralysin-like_metalloprot_C"/>
</dbReference>
<evidence type="ECO:0000259" key="6">
    <source>
        <dbReference type="SMART" id="SM00235"/>
    </source>
</evidence>
<dbReference type="AlphaFoldDB" id="A0A132BXW4"/>
<evidence type="ECO:0000256" key="3">
    <source>
        <dbReference type="ARBA" id="ARBA00009490"/>
    </source>
</evidence>
<dbReference type="PRINTS" id="PR00313">
    <property type="entry name" value="CABNDNGRPT"/>
</dbReference>
<dbReference type="InterPro" id="IPR006026">
    <property type="entry name" value="Peptidase_Metallo"/>
</dbReference>
<dbReference type="Pfam" id="PF08548">
    <property type="entry name" value="Peptidase_M10_C"/>
    <property type="match status" value="1"/>
</dbReference>
<dbReference type="InterPro" id="IPR018511">
    <property type="entry name" value="Hemolysin-typ_Ca-bd_CS"/>
</dbReference>
<evidence type="ECO:0000313" key="7">
    <source>
        <dbReference type="EMBL" id="KUP93233.1"/>
    </source>
</evidence>
<dbReference type="GO" id="GO:0005509">
    <property type="term" value="F:calcium ion binding"/>
    <property type="evidence" value="ECO:0007669"/>
    <property type="project" value="InterPro"/>
</dbReference>
<gene>
    <name evidence="7" type="ORF">TRIHO_18890</name>
</gene>
<evidence type="ECO:0000256" key="4">
    <source>
        <dbReference type="ARBA" id="ARBA00022525"/>
    </source>
</evidence>
<dbReference type="GO" id="GO:0005615">
    <property type="term" value="C:extracellular space"/>
    <property type="evidence" value="ECO:0007669"/>
    <property type="project" value="InterPro"/>
</dbReference>
<keyword evidence="5" id="KW-0677">Repeat</keyword>